<sequence>MRELDGCRGREALVVQKLGHDAVRALRQVDAIPADPLLGPRAHRRPARAAHPLHLEVVLAAARAAARVGQRRAVEPHLARALQHPHVRAEVVGVRDRGLRVRPPQLPDPLLQQHVVHLREQVETHEAPVPVVRRALRLVHRRQVARRATQREVARDHHPRRAHLEHLPRRAHHGPHHLRDEHHRLHHAGHHAPDVRGAAPSRPRPVRGEGVVVVVPADLAHYHQRARQLVAHLGGRLGGGAHEVPEPLELDAQGAVGVRRGDADPREGRRVEGGGAGDGEVDTVGEVGALVEVRVEQRQPEVLGEVVDHEVPVGAPPRGAADGRAVGRRHGVLHHGAGGRSFSEVVAGVRDGVPEVVDGRDAVHHSR</sequence>
<dbReference type="EnsemblPlants" id="ONIVA02G26450.1">
    <property type="protein sequence ID" value="ONIVA02G26450.1"/>
    <property type="gene ID" value="ONIVA02G26450"/>
</dbReference>
<dbReference type="HOGENOM" id="CLU_755197_0_0_1"/>
<reference evidence="2" key="2">
    <citation type="submission" date="2018-04" db="EMBL/GenBank/DDBJ databases">
        <title>OnivRS2 (Oryza nivara Reference Sequence Version 2).</title>
        <authorList>
            <person name="Zhang J."/>
            <person name="Kudrna D."/>
            <person name="Lee S."/>
            <person name="Talag J."/>
            <person name="Rajasekar S."/>
            <person name="Welchert J."/>
            <person name="Hsing Y.-I."/>
            <person name="Wing R.A."/>
        </authorList>
    </citation>
    <scope>NUCLEOTIDE SEQUENCE [LARGE SCALE GENOMIC DNA]</scope>
    <source>
        <strain evidence="2">SL10</strain>
    </source>
</reference>
<protein>
    <submittedName>
        <fullName evidence="2">Uncharacterized protein</fullName>
    </submittedName>
</protein>
<name>A0A0E0G9P5_ORYNI</name>
<evidence type="ECO:0000313" key="2">
    <source>
        <dbReference type="EnsemblPlants" id="ONIVA02G26450.1"/>
    </source>
</evidence>
<dbReference type="AlphaFoldDB" id="A0A0E0G9P5"/>
<keyword evidence="3" id="KW-1185">Reference proteome</keyword>
<dbReference type="Proteomes" id="UP000006591">
    <property type="component" value="Chromosome 2"/>
</dbReference>
<reference evidence="2" key="1">
    <citation type="submission" date="2015-04" db="UniProtKB">
        <authorList>
            <consortium name="EnsemblPlants"/>
        </authorList>
    </citation>
    <scope>IDENTIFICATION</scope>
    <source>
        <strain evidence="2">SL10</strain>
    </source>
</reference>
<evidence type="ECO:0000313" key="3">
    <source>
        <dbReference type="Proteomes" id="UP000006591"/>
    </source>
</evidence>
<dbReference type="Gramene" id="ONIVA02G26450.1">
    <property type="protein sequence ID" value="ONIVA02G26450.1"/>
    <property type="gene ID" value="ONIVA02G26450"/>
</dbReference>
<evidence type="ECO:0000256" key="1">
    <source>
        <dbReference type="SAM" id="MobiDB-lite"/>
    </source>
</evidence>
<organism evidence="2">
    <name type="scientific">Oryza nivara</name>
    <name type="common">Indian wild rice</name>
    <name type="synonym">Oryza sativa f. spontanea</name>
    <dbReference type="NCBI Taxonomy" id="4536"/>
    <lineage>
        <taxon>Eukaryota</taxon>
        <taxon>Viridiplantae</taxon>
        <taxon>Streptophyta</taxon>
        <taxon>Embryophyta</taxon>
        <taxon>Tracheophyta</taxon>
        <taxon>Spermatophyta</taxon>
        <taxon>Magnoliopsida</taxon>
        <taxon>Liliopsida</taxon>
        <taxon>Poales</taxon>
        <taxon>Poaceae</taxon>
        <taxon>BOP clade</taxon>
        <taxon>Oryzoideae</taxon>
        <taxon>Oryzeae</taxon>
        <taxon>Oryzinae</taxon>
        <taxon>Oryza</taxon>
    </lineage>
</organism>
<feature type="compositionally biased region" description="Basic and acidic residues" evidence="1">
    <location>
        <begin position="149"/>
        <end position="168"/>
    </location>
</feature>
<feature type="region of interest" description="Disordered" evidence="1">
    <location>
        <begin position="146"/>
        <end position="206"/>
    </location>
</feature>
<proteinExistence type="predicted"/>
<feature type="region of interest" description="Disordered" evidence="1">
    <location>
        <begin position="257"/>
        <end position="282"/>
    </location>
</feature>
<feature type="compositionally biased region" description="Basic and acidic residues" evidence="1">
    <location>
        <begin position="259"/>
        <end position="272"/>
    </location>
</feature>
<accession>A0A0E0G9P5</accession>